<dbReference type="GeneID" id="36344672"/>
<accession>W6US04</accession>
<proteinExistence type="predicted"/>
<sequence length="186" mass="21468">MHLLIRNVDFASILHKTYLKYYLQLLLSLLILDASHPTTKVLSMRTGELVVYPCDVIQLESCLVVHKPLLIERPSVNKSTGLLKDRTDRSDKIINEFYFSYDSSLARSAIYELPIYLCYAKKFGWMAFIFHVFKMYVSNNLYAFLVVQFNAQCSEAVFPCLLSRNKTTLNYHGFMLHDALSLSTTC</sequence>
<dbReference type="KEGG" id="egl:EGR_08957"/>
<keyword evidence="2" id="KW-1185">Reference proteome</keyword>
<dbReference type="CTD" id="36344672"/>
<dbReference type="Proteomes" id="UP000019149">
    <property type="component" value="Unassembled WGS sequence"/>
</dbReference>
<dbReference type="EMBL" id="APAU02000125">
    <property type="protein sequence ID" value="EUB56209.1"/>
    <property type="molecule type" value="Genomic_DNA"/>
</dbReference>
<dbReference type="RefSeq" id="XP_024347405.1">
    <property type="nucleotide sequence ID" value="XM_024498206.1"/>
</dbReference>
<name>W6US04_ECHGR</name>
<protein>
    <submittedName>
        <fullName evidence="1">Uncharacterized protein</fullName>
    </submittedName>
</protein>
<evidence type="ECO:0000313" key="2">
    <source>
        <dbReference type="Proteomes" id="UP000019149"/>
    </source>
</evidence>
<organism evidence="1 2">
    <name type="scientific">Echinococcus granulosus</name>
    <name type="common">Hydatid tapeworm</name>
    <dbReference type="NCBI Taxonomy" id="6210"/>
    <lineage>
        <taxon>Eukaryota</taxon>
        <taxon>Metazoa</taxon>
        <taxon>Spiralia</taxon>
        <taxon>Lophotrochozoa</taxon>
        <taxon>Platyhelminthes</taxon>
        <taxon>Cestoda</taxon>
        <taxon>Eucestoda</taxon>
        <taxon>Cyclophyllidea</taxon>
        <taxon>Taeniidae</taxon>
        <taxon>Echinococcus</taxon>
        <taxon>Echinococcus granulosus group</taxon>
    </lineage>
</organism>
<reference evidence="1 2" key="1">
    <citation type="journal article" date="2013" name="Nat. Genet.">
        <title>The genome of the hydatid tapeworm Echinococcus granulosus.</title>
        <authorList>
            <person name="Zheng H."/>
            <person name="Zhang W."/>
            <person name="Zhang L."/>
            <person name="Zhang Z."/>
            <person name="Li J."/>
            <person name="Lu G."/>
            <person name="Zhu Y."/>
            <person name="Wang Y."/>
            <person name="Huang Y."/>
            <person name="Liu J."/>
            <person name="Kang H."/>
            <person name="Chen J."/>
            <person name="Wang L."/>
            <person name="Chen A."/>
            <person name="Yu S."/>
            <person name="Gao Z."/>
            <person name="Jin L."/>
            <person name="Gu W."/>
            <person name="Wang Z."/>
            <person name="Zhao L."/>
            <person name="Shi B."/>
            <person name="Wen H."/>
            <person name="Lin R."/>
            <person name="Jones M.K."/>
            <person name="Brejova B."/>
            <person name="Vinar T."/>
            <person name="Zhao G."/>
            <person name="McManus D.P."/>
            <person name="Chen Z."/>
            <person name="Zhou Y."/>
            <person name="Wang S."/>
        </authorList>
    </citation>
    <scope>NUCLEOTIDE SEQUENCE [LARGE SCALE GENOMIC DNA]</scope>
</reference>
<gene>
    <name evidence="1" type="ORF">EGR_08957</name>
</gene>
<comment type="caution">
    <text evidence="1">The sequence shown here is derived from an EMBL/GenBank/DDBJ whole genome shotgun (WGS) entry which is preliminary data.</text>
</comment>
<dbReference type="AlphaFoldDB" id="W6US04"/>
<evidence type="ECO:0000313" key="1">
    <source>
        <dbReference type="EMBL" id="EUB56209.1"/>
    </source>
</evidence>